<protein>
    <submittedName>
        <fullName evidence="1">Uncharacterized protein</fullName>
    </submittedName>
</protein>
<name>A0ABT8X5D7_9FLAO</name>
<keyword evidence="2" id="KW-1185">Reference proteome</keyword>
<dbReference type="Proteomes" id="UP001176891">
    <property type="component" value="Unassembled WGS sequence"/>
</dbReference>
<reference evidence="1" key="1">
    <citation type="submission" date="2023-07" db="EMBL/GenBank/DDBJ databases">
        <title>Two novel species in the genus Flavivirga.</title>
        <authorList>
            <person name="Kwon K."/>
        </authorList>
    </citation>
    <scope>NUCLEOTIDE SEQUENCE</scope>
    <source>
        <strain evidence="1">KACC 14157</strain>
    </source>
</reference>
<accession>A0ABT8X5D7</accession>
<evidence type="ECO:0000313" key="1">
    <source>
        <dbReference type="EMBL" id="MDO5989190.1"/>
    </source>
</evidence>
<gene>
    <name evidence="1" type="ORF">Q4Q39_17435</name>
</gene>
<dbReference type="RefSeq" id="WP_303283839.1">
    <property type="nucleotide sequence ID" value="NZ_BAABCZ010000012.1"/>
</dbReference>
<organism evidence="1 2">
    <name type="scientific">Flavivirga amylovorans</name>
    <dbReference type="NCBI Taxonomy" id="870486"/>
    <lineage>
        <taxon>Bacteria</taxon>
        <taxon>Pseudomonadati</taxon>
        <taxon>Bacteroidota</taxon>
        <taxon>Flavobacteriia</taxon>
        <taxon>Flavobacteriales</taxon>
        <taxon>Flavobacteriaceae</taxon>
        <taxon>Flavivirga</taxon>
    </lineage>
</organism>
<proteinExistence type="predicted"/>
<comment type="caution">
    <text evidence="1">The sequence shown here is derived from an EMBL/GenBank/DDBJ whole genome shotgun (WGS) entry which is preliminary data.</text>
</comment>
<dbReference type="EMBL" id="JAUOEM010000006">
    <property type="protein sequence ID" value="MDO5989190.1"/>
    <property type="molecule type" value="Genomic_DNA"/>
</dbReference>
<sequence>MKVNLRQELSPIKFCFFIKPNRKDLLESIKCLFSVWCGIYSPIIPYYKRFSEKYRLRYNMGASRKVYYGNIIKNYDPDIIVYDDDIDKEELIAFGVEVKMISLSKFKEDLERFSLEKGISIDLVINSLIKEEFKYNRTDNLKIRIPEINKDDLLLNAWQGTFLNSINIKYVQNYLLKESFIEKIDFNYKTFNKFFENNNLSLRFINIYKTRLLYDRGISKNTVLYFLNPSDTLDVIDYWNLRALGWKLFPVPVSKMKTVPYKEAIIEILKDLEIREKRFKFKIIDVLISSSFKPKPIMDYVNSIISDEKLKVSLLHQHWFPRFWHDYNEILRGDLVFCPQIFVDSEHDTIESEEAGYVNFKLPPLPFKSRFSNSGLLKSNLSLSYWEDEGKYAEVISGITTKDWVGITRDFSFRNEWKVSKNGIFKYINHEDDNVSFYLPESFKFFSKYFVNKDISIKQTASGKLGYEVLKNIGGIHGANLFSTSNAIKIVELFENGNVVSVEELVGKINQHKPYPEFKKPKDVIELLLRKQIIEFGVKIQCSVCEQRTFYLLQDLNDELKCSVCRNTFELPKSDPKSSLKYVYRGLGPFSRNNKVDGLLSVFLTIRLFKLDMSDGTEGISFIFDFEAKKDKNDFEVDLVVLSKSFKYENKVESFVCECKTFKSIGEKDYFRLKFFGEQMEGTTLVVATLKEEFLEDEKVLLRKLVNDFRTKEFDTTNPVLLLTGSELIPNRGGFGLSEYSDTIKNYTGVDYVKTIADLSCEKHLGLRTCSELQNEAWMKKHQKKKGIE</sequence>
<evidence type="ECO:0000313" key="2">
    <source>
        <dbReference type="Proteomes" id="UP001176891"/>
    </source>
</evidence>